<keyword evidence="6" id="KW-1185">Reference proteome</keyword>
<dbReference type="RefSeq" id="WP_097061782.1">
    <property type="nucleotide sequence ID" value="NZ_BMLC01000004.1"/>
</dbReference>
<dbReference type="GO" id="GO:0008233">
    <property type="term" value="F:peptidase activity"/>
    <property type="evidence" value="ECO:0007669"/>
    <property type="project" value="UniProtKB-KW"/>
</dbReference>
<dbReference type="Pfam" id="PF01965">
    <property type="entry name" value="DJ-1_PfpI"/>
    <property type="match status" value="1"/>
</dbReference>
<dbReference type="GO" id="GO:0019243">
    <property type="term" value="P:methylglyoxal catabolic process to D-lactate via S-lactoyl-glutathione"/>
    <property type="evidence" value="ECO:0007669"/>
    <property type="project" value="TreeGrafter"/>
</dbReference>
<evidence type="ECO:0000256" key="2">
    <source>
        <dbReference type="ARBA" id="ARBA00023239"/>
    </source>
</evidence>
<dbReference type="PANTHER" id="PTHR48094">
    <property type="entry name" value="PROTEIN/NUCLEIC ACID DEGLYCASE DJ-1-RELATED"/>
    <property type="match status" value="1"/>
</dbReference>
<reference evidence="5 6" key="1">
    <citation type="submission" date="2017-09" db="EMBL/GenBank/DDBJ databases">
        <authorList>
            <person name="Ehlers B."/>
            <person name="Leendertz F.H."/>
        </authorList>
    </citation>
    <scope>NUCLEOTIDE SEQUENCE [LARGE SCALE GENOMIC DNA]</scope>
    <source>
        <strain evidence="5 6">CGMCC 1.05381</strain>
    </source>
</reference>
<accession>A0A2C9A1C1</accession>
<dbReference type="CDD" id="cd03141">
    <property type="entry name" value="GATase1_Hsp31_like"/>
    <property type="match status" value="1"/>
</dbReference>
<dbReference type="GO" id="GO:0005737">
    <property type="term" value="C:cytoplasm"/>
    <property type="evidence" value="ECO:0007669"/>
    <property type="project" value="TreeGrafter"/>
</dbReference>
<feature type="domain" description="DJ-1/PfpI" evidence="4">
    <location>
        <begin position="29"/>
        <end position="231"/>
    </location>
</feature>
<evidence type="ECO:0000313" key="6">
    <source>
        <dbReference type="Proteomes" id="UP000219440"/>
    </source>
</evidence>
<dbReference type="InterPro" id="IPR029062">
    <property type="entry name" value="Class_I_gatase-like"/>
</dbReference>
<keyword evidence="1" id="KW-0346">Stress response</keyword>
<dbReference type="Proteomes" id="UP000219440">
    <property type="component" value="Unassembled WGS sequence"/>
</dbReference>
<evidence type="ECO:0000256" key="3">
    <source>
        <dbReference type="ARBA" id="ARBA00038493"/>
    </source>
</evidence>
<dbReference type="GO" id="GO:0019172">
    <property type="term" value="F:glyoxalase III activity"/>
    <property type="evidence" value="ECO:0007669"/>
    <property type="project" value="TreeGrafter"/>
</dbReference>
<proteinExistence type="inferred from homology"/>
<dbReference type="GO" id="GO:0006508">
    <property type="term" value="P:proteolysis"/>
    <property type="evidence" value="ECO:0007669"/>
    <property type="project" value="UniProtKB-KW"/>
</dbReference>
<keyword evidence="5" id="KW-0645">Protease</keyword>
<gene>
    <name evidence="5" type="ORF">SAMN06296378_2621</name>
</gene>
<dbReference type="EMBL" id="OCST01000005">
    <property type="protein sequence ID" value="SOE72802.1"/>
    <property type="molecule type" value="Genomic_DNA"/>
</dbReference>
<keyword evidence="5" id="KW-0378">Hydrolase</keyword>
<name>A0A2C9A1C1_9MICO</name>
<comment type="similarity">
    <text evidence="3">Belongs to the peptidase C56 family. HSP31-like subfamily.</text>
</comment>
<dbReference type="AlphaFoldDB" id="A0A2C9A1C1"/>
<keyword evidence="2" id="KW-0456">Lyase</keyword>
<dbReference type="SUPFAM" id="SSF52317">
    <property type="entry name" value="Class I glutamine amidotransferase-like"/>
    <property type="match status" value="1"/>
</dbReference>
<evidence type="ECO:0000256" key="1">
    <source>
        <dbReference type="ARBA" id="ARBA00023016"/>
    </source>
</evidence>
<dbReference type="Gene3D" id="3.40.50.880">
    <property type="match status" value="1"/>
</dbReference>
<dbReference type="InterPro" id="IPR050325">
    <property type="entry name" value="Prot/Nucl_acid_deglycase"/>
</dbReference>
<organism evidence="5 6">
    <name type="scientific">Salinibacterium xinjiangense</name>
    <dbReference type="NCBI Taxonomy" id="386302"/>
    <lineage>
        <taxon>Bacteria</taxon>
        <taxon>Bacillati</taxon>
        <taxon>Actinomycetota</taxon>
        <taxon>Actinomycetes</taxon>
        <taxon>Micrococcales</taxon>
        <taxon>Microbacteriaceae</taxon>
        <taxon>Salinibacterium</taxon>
    </lineage>
</organism>
<dbReference type="InterPro" id="IPR002818">
    <property type="entry name" value="DJ-1/PfpI"/>
</dbReference>
<dbReference type="OrthoDB" id="9792284at2"/>
<dbReference type="PANTHER" id="PTHR48094:SF11">
    <property type="entry name" value="GLUTATHIONE-INDEPENDENT GLYOXALASE HSP31-RELATED"/>
    <property type="match status" value="1"/>
</dbReference>
<evidence type="ECO:0000313" key="5">
    <source>
        <dbReference type="EMBL" id="SOE72802.1"/>
    </source>
</evidence>
<sequence length="234" mass="24968">MTNVLMVLSAATYWTLADGTRHPTGVWAEEFLEPYRIFTEAGWKVDIATPAGVAPTFDTVSLSESGAGSAERATDFSSRITALDAVLKNPKKVDAVTIGDYDVLFYPGGHGPMEDLAVDADSGQLIVDAVKSNTTLGVLCHAPAALLAANDTSTGDWVLKGRRMTGFANSEEELNHLADRAKWLVETRLVELGAEYSKAPEPFASHIVVDGQLYTGQNPASSVAVAERIVADKN</sequence>
<protein>
    <submittedName>
        <fullName evidence="5">Intracellular protease/amidase</fullName>
    </submittedName>
</protein>
<evidence type="ECO:0000259" key="4">
    <source>
        <dbReference type="Pfam" id="PF01965"/>
    </source>
</evidence>